<dbReference type="EC" id="2.7.13.3" evidence="2"/>
<evidence type="ECO:0000256" key="1">
    <source>
        <dbReference type="ARBA" id="ARBA00000085"/>
    </source>
</evidence>
<dbReference type="OrthoDB" id="9813394at2"/>
<dbReference type="SUPFAM" id="SSF52172">
    <property type="entry name" value="CheY-like"/>
    <property type="match status" value="2"/>
</dbReference>
<keyword evidence="10" id="KW-1185">Reference proteome</keyword>
<dbReference type="Pfam" id="PF00072">
    <property type="entry name" value="Response_reg"/>
    <property type="match status" value="2"/>
</dbReference>
<dbReference type="InterPro" id="IPR001789">
    <property type="entry name" value="Sig_transdc_resp-reg_receiver"/>
</dbReference>
<accession>A0A1I3RXX2</accession>
<dbReference type="InterPro" id="IPR004358">
    <property type="entry name" value="Sig_transdc_His_kin-like_C"/>
</dbReference>
<evidence type="ECO:0000256" key="5">
    <source>
        <dbReference type="PROSITE-ProRule" id="PRU00169"/>
    </source>
</evidence>
<dbReference type="Pfam" id="PF00512">
    <property type="entry name" value="HisKA"/>
    <property type="match status" value="1"/>
</dbReference>
<name>A0A1I3RXX2_9PLAN</name>
<proteinExistence type="predicted"/>
<feature type="region of interest" description="Disordered" evidence="6">
    <location>
        <begin position="520"/>
        <end position="540"/>
    </location>
</feature>
<dbReference type="CDD" id="cd00156">
    <property type="entry name" value="REC"/>
    <property type="match status" value="1"/>
</dbReference>
<dbReference type="Gene3D" id="1.10.287.130">
    <property type="match status" value="1"/>
</dbReference>
<feature type="domain" description="Response regulatory" evidence="8">
    <location>
        <begin position="549"/>
        <end position="667"/>
    </location>
</feature>
<evidence type="ECO:0000256" key="3">
    <source>
        <dbReference type="ARBA" id="ARBA00022553"/>
    </source>
</evidence>
<organism evidence="9 10">
    <name type="scientific">Planctomicrobium piriforme</name>
    <dbReference type="NCBI Taxonomy" id="1576369"/>
    <lineage>
        <taxon>Bacteria</taxon>
        <taxon>Pseudomonadati</taxon>
        <taxon>Planctomycetota</taxon>
        <taxon>Planctomycetia</taxon>
        <taxon>Planctomycetales</taxon>
        <taxon>Planctomycetaceae</taxon>
        <taxon>Planctomicrobium</taxon>
    </lineage>
</organism>
<dbReference type="InterPro" id="IPR011006">
    <property type="entry name" value="CheY-like_superfamily"/>
</dbReference>
<dbReference type="RefSeq" id="WP_092056355.1">
    <property type="nucleotide sequence ID" value="NZ_FOQD01000022.1"/>
</dbReference>
<dbReference type="PRINTS" id="PR00344">
    <property type="entry name" value="BCTRLSENSOR"/>
</dbReference>
<dbReference type="Gene3D" id="3.30.565.10">
    <property type="entry name" value="Histidine kinase-like ATPase, C-terminal domain"/>
    <property type="match status" value="1"/>
</dbReference>
<dbReference type="PROSITE" id="PS50110">
    <property type="entry name" value="RESPONSE_REGULATORY"/>
    <property type="match status" value="2"/>
</dbReference>
<dbReference type="InterPro" id="IPR005467">
    <property type="entry name" value="His_kinase_dom"/>
</dbReference>
<dbReference type="Pfam" id="PF02518">
    <property type="entry name" value="HATPase_c"/>
    <property type="match status" value="1"/>
</dbReference>
<keyword evidence="9" id="KW-0808">Transferase</keyword>
<comment type="catalytic activity">
    <reaction evidence="1">
        <text>ATP + protein L-histidine = ADP + protein N-phospho-L-histidine.</text>
        <dbReference type="EC" id="2.7.13.3"/>
    </reaction>
</comment>
<dbReference type="Gene3D" id="3.40.50.2300">
    <property type="match status" value="2"/>
</dbReference>
<dbReference type="SUPFAM" id="SSF55874">
    <property type="entry name" value="ATPase domain of HSP90 chaperone/DNA topoisomerase II/histidine kinase"/>
    <property type="match status" value="1"/>
</dbReference>
<dbReference type="SUPFAM" id="SSF47384">
    <property type="entry name" value="Homodimeric domain of signal transducing histidine kinase"/>
    <property type="match status" value="1"/>
</dbReference>
<dbReference type="InterPro" id="IPR036890">
    <property type="entry name" value="HATPase_C_sf"/>
</dbReference>
<dbReference type="PANTHER" id="PTHR45339">
    <property type="entry name" value="HYBRID SIGNAL TRANSDUCTION HISTIDINE KINASE J"/>
    <property type="match status" value="1"/>
</dbReference>
<dbReference type="FunFam" id="3.30.565.10:FF:000010">
    <property type="entry name" value="Sensor histidine kinase RcsC"/>
    <property type="match status" value="1"/>
</dbReference>
<evidence type="ECO:0000256" key="6">
    <source>
        <dbReference type="SAM" id="MobiDB-lite"/>
    </source>
</evidence>
<dbReference type="STRING" id="1576369.SAMN05421753_12238"/>
<keyword evidence="4" id="KW-0902">Two-component regulatory system</keyword>
<dbReference type="SMART" id="SM00448">
    <property type="entry name" value="REC"/>
    <property type="match status" value="2"/>
</dbReference>
<dbReference type="EMBL" id="FOQD01000022">
    <property type="protein sequence ID" value="SFJ51188.1"/>
    <property type="molecule type" value="Genomic_DNA"/>
</dbReference>
<reference evidence="10" key="1">
    <citation type="submission" date="2016-10" db="EMBL/GenBank/DDBJ databases">
        <authorList>
            <person name="Varghese N."/>
            <person name="Submissions S."/>
        </authorList>
    </citation>
    <scope>NUCLEOTIDE SEQUENCE [LARGE SCALE GENOMIC DNA]</scope>
    <source>
        <strain evidence="10">DSM 26348</strain>
    </source>
</reference>
<dbReference type="CDD" id="cd00082">
    <property type="entry name" value="HisKA"/>
    <property type="match status" value="1"/>
</dbReference>
<protein>
    <recommendedName>
        <fullName evidence="2">histidine kinase</fullName>
        <ecNumber evidence="2">2.7.13.3</ecNumber>
    </recommendedName>
</protein>
<dbReference type="SMART" id="SM00387">
    <property type="entry name" value="HATPase_c"/>
    <property type="match status" value="1"/>
</dbReference>
<keyword evidence="9" id="KW-0418">Kinase</keyword>
<feature type="domain" description="Histidine kinase" evidence="7">
    <location>
        <begin position="165"/>
        <end position="386"/>
    </location>
</feature>
<dbReference type="Proteomes" id="UP000199518">
    <property type="component" value="Unassembled WGS sequence"/>
</dbReference>
<dbReference type="SMART" id="SM00388">
    <property type="entry name" value="HisKA"/>
    <property type="match status" value="1"/>
</dbReference>
<sequence length="681" mass="74310">MPSTPCKILIVDDEPSKQLTMRVILEPLGEQLVSVDSGREALRRLLAEEFAVVLMDVNMPGLDGFETAALIRQRPKTEHLPIIFVTAFYDDARALESYSLGAVDYMMTPVIPEVLRAKVQVFVDLFVLRQEISQQAAARIALAEEQAARIAAENSNKAKSAFLANISHELRTPMNAIIGMTDLALAEQLPPTACDYLATAKSSAYALLGLLNEILDVSRLEAGKFHLEELPFDLLAVVEETLQTLSVRAFEKGLELSWSADPELSSRVIGDPLRVQQILMNLLGNAVKFTAEGEIGVRLQQLAQTPETVTIRCSVSDTGIGVAAEDQTRIFEAFTQADASLTRNYGGTGLGLAIAADLVQMMQGQLRVVSVVGRGSRFSFDLQFPRQPLAPAEPGPAPFAWPDAAVPFLDAAPWHRQAVLGMLQELGLRAQAVSLEDLEGRDPLGRPVPLLIVSGRPGDAELPRWLEKLAAGVYADRMLLLLAPAERQRLRRLLESRPDIRCVEKPVSPRLLRQALSAWTTNPGAAPPPREETVTTPPVPAARASRPLRILLAEDTPANQKLLLTVLTRRGHEVHLAADGREAVEQARQHAFDVILMDVQMPHMDGLEATRRIRGLAAAQGPQVPIIAMTAHAMTGDRERFLDAGMDDYVPKPIHLPQLLTLLESRYSAPGPLAGEVSPCP</sequence>
<keyword evidence="3 5" id="KW-0597">Phosphoprotein</keyword>
<evidence type="ECO:0000256" key="2">
    <source>
        <dbReference type="ARBA" id="ARBA00012438"/>
    </source>
</evidence>
<dbReference type="InterPro" id="IPR036097">
    <property type="entry name" value="HisK_dim/P_sf"/>
</dbReference>
<dbReference type="GO" id="GO:0000155">
    <property type="term" value="F:phosphorelay sensor kinase activity"/>
    <property type="evidence" value="ECO:0007669"/>
    <property type="project" value="InterPro"/>
</dbReference>
<evidence type="ECO:0000256" key="4">
    <source>
        <dbReference type="ARBA" id="ARBA00023012"/>
    </source>
</evidence>
<feature type="modified residue" description="4-aspartylphosphate" evidence="5">
    <location>
        <position position="56"/>
    </location>
</feature>
<dbReference type="PANTHER" id="PTHR45339:SF1">
    <property type="entry name" value="HYBRID SIGNAL TRANSDUCTION HISTIDINE KINASE J"/>
    <property type="match status" value="1"/>
</dbReference>
<evidence type="ECO:0000259" key="8">
    <source>
        <dbReference type="PROSITE" id="PS50110"/>
    </source>
</evidence>
<dbReference type="PROSITE" id="PS50109">
    <property type="entry name" value="HIS_KIN"/>
    <property type="match status" value="1"/>
</dbReference>
<dbReference type="InterPro" id="IPR003594">
    <property type="entry name" value="HATPase_dom"/>
</dbReference>
<feature type="domain" description="Response regulatory" evidence="8">
    <location>
        <begin position="7"/>
        <end position="123"/>
    </location>
</feature>
<evidence type="ECO:0000313" key="10">
    <source>
        <dbReference type="Proteomes" id="UP000199518"/>
    </source>
</evidence>
<gene>
    <name evidence="9" type="ORF">SAMN05421753_12238</name>
</gene>
<dbReference type="AlphaFoldDB" id="A0A1I3RXX2"/>
<evidence type="ECO:0000259" key="7">
    <source>
        <dbReference type="PROSITE" id="PS50109"/>
    </source>
</evidence>
<dbReference type="CDD" id="cd17546">
    <property type="entry name" value="REC_hyHK_CKI1_RcsC-like"/>
    <property type="match status" value="1"/>
</dbReference>
<evidence type="ECO:0000313" key="9">
    <source>
        <dbReference type="EMBL" id="SFJ51188.1"/>
    </source>
</evidence>
<dbReference type="InterPro" id="IPR003661">
    <property type="entry name" value="HisK_dim/P_dom"/>
</dbReference>
<feature type="modified residue" description="4-aspartylphosphate" evidence="5">
    <location>
        <position position="598"/>
    </location>
</feature>
<dbReference type="CDD" id="cd16922">
    <property type="entry name" value="HATPase_EvgS-ArcB-TorS-like"/>
    <property type="match status" value="1"/>
</dbReference>